<dbReference type="Proteomes" id="UP000319514">
    <property type="component" value="Unassembled WGS sequence"/>
</dbReference>
<keyword evidence="1 2" id="KW-0129">CBS domain</keyword>
<feature type="domain" description="CBS" evidence="3">
    <location>
        <begin position="7"/>
        <end position="66"/>
    </location>
</feature>
<dbReference type="EMBL" id="VFOQ01000001">
    <property type="protein sequence ID" value="TQL58734.1"/>
    <property type="molecule type" value="Genomic_DNA"/>
</dbReference>
<keyword evidence="5" id="KW-1185">Reference proteome</keyword>
<reference evidence="4 5" key="1">
    <citation type="submission" date="2019-06" db="EMBL/GenBank/DDBJ databases">
        <title>Sequencing the genomes of 1000 actinobacteria strains.</title>
        <authorList>
            <person name="Klenk H.-P."/>
        </authorList>
    </citation>
    <scope>NUCLEOTIDE SEQUENCE [LARGE SCALE GENOMIC DNA]</scope>
    <source>
        <strain evidence="4 5">DSM 18082</strain>
    </source>
</reference>
<dbReference type="PANTHER" id="PTHR43080:SF2">
    <property type="entry name" value="CBS DOMAIN-CONTAINING PROTEIN"/>
    <property type="match status" value="1"/>
</dbReference>
<dbReference type="SMART" id="SM00116">
    <property type="entry name" value="CBS"/>
    <property type="match status" value="2"/>
</dbReference>
<dbReference type="AlphaFoldDB" id="A0A542ZEG9"/>
<dbReference type="Gene3D" id="3.10.580.10">
    <property type="entry name" value="CBS-domain"/>
    <property type="match status" value="1"/>
</dbReference>
<evidence type="ECO:0000313" key="4">
    <source>
        <dbReference type="EMBL" id="TQL58734.1"/>
    </source>
</evidence>
<proteinExistence type="predicted"/>
<accession>A0A542ZEG9</accession>
<dbReference type="InterPro" id="IPR044725">
    <property type="entry name" value="CBSX3_CBS_dom"/>
</dbReference>
<gene>
    <name evidence="4" type="ORF">FB474_0069</name>
</gene>
<comment type="caution">
    <text evidence="4">The sequence shown here is derived from an EMBL/GenBank/DDBJ whole genome shotgun (WGS) entry which is preliminary data.</text>
</comment>
<evidence type="ECO:0000256" key="2">
    <source>
        <dbReference type="PROSITE-ProRule" id="PRU00703"/>
    </source>
</evidence>
<protein>
    <submittedName>
        <fullName evidence="4">CBS domain protein</fullName>
    </submittedName>
</protein>
<dbReference type="InterPro" id="IPR000644">
    <property type="entry name" value="CBS_dom"/>
</dbReference>
<dbReference type="PROSITE" id="PS51371">
    <property type="entry name" value="CBS"/>
    <property type="match status" value="2"/>
</dbReference>
<sequence length="142" mass="15544">MRISDVIRRKGDLVVTIRPDDTVEHLLAVLEERGIGALVVSEDGQTVAGIVSERDVVRHLHRSGAGVLSGPVSAIMTADVHTASPDDALDELARQMTELRVRHVPVVVDGRLRAIVSIGDVVKQRIDELQTERDQLVGYIQQ</sequence>
<feature type="domain" description="CBS" evidence="3">
    <location>
        <begin position="76"/>
        <end position="131"/>
    </location>
</feature>
<dbReference type="InterPro" id="IPR046342">
    <property type="entry name" value="CBS_dom_sf"/>
</dbReference>
<evidence type="ECO:0000256" key="1">
    <source>
        <dbReference type="ARBA" id="ARBA00023122"/>
    </source>
</evidence>
<dbReference type="Pfam" id="PF00571">
    <property type="entry name" value="CBS"/>
    <property type="match status" value="2"/>
</dbReference>
<dbReference type="InterPro" id="IPR051257">
    <property type="entry name" value="Diverse_CBS-Domain"/>
</dbReference>
<dbReference type="SUPFAM" id="SSF54631">
    <property type="entry name" value="CBS-domain pair"/>
    <property type="match status" value="1"/>
</dbReference>
<dbReference type="CDD" id="cd04623">
    <property type="entry name" value="CBS_pair_bac_euk"/>
    <property type="match status" value="1"/>
</dbReference>
<dbReference type="OrthoDB" id="9807125at2"/>
<dbReference type="PANTHER" id="PTHR43080">
    <property type="entry name" value="CBS DOMAIN-CONTAINING PROTEIN CBSX3, MITOCHONDRIAL"/>
    <property type="match status" value="1"/>
</dbReference>
<dbReference type="RefSeq" id="WP_141786834.1">
    <property type="nucleotide sequence ID" value="NZ_BAAAKX010000006.1"/>
</dbReference>
<evidence type="ECO:0000313" key="5">
    <source>
        <dbReference type="Proteomes" id="UP000319514"/>
    </source>
</evidence>
<name>A0A542ZEG9_9MICO</name>
<organism evidence="4 5">
    <name type="scientific">Oryzihumus leptocrescens</name>
    <dbReference type="NCBI Taxonomy" id="297536"/>
    <lineage>
        <taxon>Bacteria</taxon>
        <taxon>Bacillati</taxon>
        <taxon>Actinomycetota</taxon>
        <taxon>Actinomycetes</taxon>
        <taxon>Micrococcales</taxon>
        <taxon>Intrasporangiaceae</taxon>
        <taxon>Oryzihumus</taxon>
    </lineage>
</organism>
<evidence type="ECO:0000259" key="3">
    <source>
        <dbReference type="PROSITE" id="PS51371"/>
    </source>
</evidence>